<reference evidence="4" key="2">
    <citation type="submission" date="2025-09" db="UniProtKB">
        <authorList>
            <consortium name="Ensembl"/>
        </authorList>
    </citation>
    <scope>IDENTIFICATION</scope>
</reference>
<evidence type="ECO:0000259" key="3">
    <source>
        <dbReference type="PROSITE" id="PS50853"/>
    </source>
</evidence>
<evidence type="ECO:0000256" key="1">
    <source>
        <dbReference type="ARBA" id="ARBA00023319"/>
    </source>
</evidence>
<dbReference type="InterPro" id="IPR007110">
    <property type="entry name" value="Ig-like_dom"/>
</dbReference>
<dbReference type="GO" id="GO:0008307">
    <property type="term" value="F:structural constituent of muscle"/>
    <property type="evidence" value="ECO:0007669"/>
    <property type="project" value="TreeGrafter"/>
</dbReference>
<dbReference type="InterPro" id="IPR036116">
    <property type="entry name" value="FN3_sf"/>
</dbReference>
<dbReference type="InterPro" id="IPR013783">
    <property type="entry name" value="Ig-like_fold"/>
</dbReference>
<dbReference type="Pfam" id="PF07679">
    <property type="entry name" value="I-set"/>
    <property type="match status" value="1"/>
</dbReference>
<dbReference type="PRINTS" id="PR00014">
    <property type="entry name" value="FNTYPEIII"/>
</dbReference>
<feature type="domain" description="Ig-like" evidence="2">
    <location>
        <begin position="55"/>
        <end position="140"/>
    </location>
</feature>
<dbReference type="InterPro" id="IPR036179">
    <property type="entry name" value="Ig-like_dom_sf"/>
</dbReference>
<dbReference type="FunFam" id="2.60.40.10:FF:000003">
    <property type="entry name" value="Titin isoform E"/>
    <property type="match status" value="1"/>
</dbReference>
<name>A0A3Q3JL08_MONAL</name>
<dbReference type="GO" id="GO:0045214">
    <property type="term" value="P:sarcomere organization"/>
    <property type="evidence" value="ECO:0007669"/>
    <property type="project" value="TreeGrafter"/>
</dbReference>
<dbReference type="Ensembl" id="ENSMALT00000017671.1">
    <property type="protein sequence ID" value="ENSMALP00000017330.1"/>
    <property type="gene ID" value="ENSMALG00000012094.1"/>
</dbReference>
<dbReference type="SMART" id="SM00060">
    <property type="entry name" value="FN3"/>
    <property type="match status" value="2"/>
</dbReference>
<dbReference type="GO" id="GO:0048738">
    <property type="term" value="P:cardiac muscle tissue development"/>
    <property type="evidence" value="ECO:0007669"/>
    <property type="project" value="TreeGrafter"/>
</dbReference>
<dbReference type="Gene3D" id="2.60.40.10">
    <property type="entry name" value="Immunoglobulins"/>
    <property type="match status" value="4"/>
</dbReference>
<dbReference type="Proteomes" id="UP000261600">
    <property type="component" value="Unplaced"/>
</dbReference>
<dbReference type="GO" id="GO:0031430">
    <property type="term" value="C:M band"/>
    <property type="evidence" value="ECO:0007669"/>
    <property type="project" value="TreeGrafter"/>
</dbReference>
<dbReference type="SUPFAM" id="SSF49265">
    <property type="entry name" value="Fibronectin type III"/>
    <property type="match status" value="3"/>
</dbReference>
<keyword evidence="5" id="KW-1185">Reference proteome</keyword>
<dbReference type="PROSITE" id="PS50853">
    <property type="entry name" value="FN3"/>
    <property type="match status" value="3"/>
</dbReference>
<dbReference type="FunFam" id="2.60.40.10:FF:000012">
    <property type="entry name" value="titin isoform X1"/>
    <property type="match status" value="1"/>
</dbReference>
<dbReference type="InterPro" id="IPR013098">
    <property type="entry name" value="Ig_I-set"/>
</dbReference>
<evidence type="ECO:0008006" key="6">
    <source>
        <dbReference type="Google" id="ProtNLM"/>
    </source>
</evidence>
<dbReference type="FunFam" id="2.60.40.10:FF:000002">
    <property type="entry name" value="Titin a"/>
    <property type="match status" value="1"/>
</dbReference>
<evidence type="ECO:0000259" key="2">
    <source>
        <dbReference type="PROSITE" id="PS50835"/>
    </source>
</evidence>
<dbReference type="InterPro" id="IPR003961">
    <property type="entry name" value="FN3_dom"/>
</dbReference>
<dbReference type="SUPFAM" id="SSF48726">
    <property type="entry name" value="Immunoglobulin"/>
    <property type="match status" value="1"/>
</dbReference>
<dbReference type="Pfam" id="PF00041">
    <property type="entry name" value="fn3"/>
    <property type="match status" value="2"/>
</dbReference>
<dbReference type="PANTHER" id="PTHR14340">
    <property type="entry name" value="MICROFIBRIL-ASSOCIATED GLYCOPROTEIN 3"/>
    <property type="match status" value="1"/>
</dbReference>
<protein>
    <recommendedName>
        <fullName evidence="6">Titin</fullName>
    </recommendedName>
</protein>
<dbReference type="CDD" id="cd00063">
    <property type="entry name" value="FN3"/>
    <property type="match status" value="3"/>
</dbReference>
<evidence type="ECO:0000313" key="4">
    <source>
        <dbReference type="Ensembl" id="ENSMALP00000017330.1"/>
    </source>
</evidence>
<proteinExistence type="predicted"/>
<feature type="domain" description="Fibronectin type-III" evidence="3">
    <location>
        <begin position="1"/>
        <end position="56"/>
    </location>
</feature>
<reference evidence="4" key="1">
    <citation type="submission" date="2025-08" db="UniProtKB">
        <authorList>
            <consortium name="Ensembl"/>
        </authorList>
    </citation>
    <scope>IDENTIFICATION</scope>
</reference>
<feature type="domain" description="Fibronectin type-III" evidence="3">
    <location>
        <begin position="297"/>
        <end position="391"/>
    </location>
</feature>
<dbReference type="PANTHER" id="PTHR14340:SF13">
    <property type="entry name" value="TITIN"/>
    <property type="match status" value="1"/>
</dbReference>
<evidence type="ECO:0000313" key="5">
    <source>
        <dbReference type="Proteomes" id="UP000261600"/>
    </source>
</evidence>
<dbReference type="PROSITE" id="PS50835">
    <property type="entry name" value="IG_LIKE"/>
    <property type="match status" value="1"/>
</dbReference>
<accession>A0A3Q3JL08</accession>
<organism evidence="4 5">
    <name type="scientific">Monopterus albus</name>
    <name type="common">Swamp eel</name>
    <dbReference type="NCBI Taxonomy" id="43700"/>
    <lineage>
        <taxon>Eukaryota</taxon>
        <taxon>Metazoa</taxon>
        <taxon>Chordata</taxon>
        <taxon>Craniata</taxon>
        <taxon>Vertebrata</taxon>
        <taxon>Euteleostomi</taxon>
        <taxon>Actinopterygii</taxon>
        <taxon>Neopterygii</taxon>
        <taxon>Teleostei</taxon>
        <taxon>Neoteleostei</taxon>
        <taxon>Acanthomorphata</taxon>
        <taxon>Anabantaria</taxon>
        <taxon>Synbranchiformes</taxon>
        <taxon>Synbranchidae</taxon>
        <taxon>Monopterus</taxon>
    </lineage>
</organism>
<keyword evidence="1" id="KW-0393">Immunoglobulin domain</keyword>
<sequence length="400" mass="44074">LQLALAPAVCLSYTVKDLIPGELYKVRVSAVNGSGEGEASVMPHTVQAFDRLTSPEIDIDANFKQTHIVKNGGTVSLRASFHGKPVPLATWSKVDGELPVMADISTTDSLSTLTIEDCTRCEAGKYTLSLENNSGHKSITFNVKVLDTPGPPGEITFKDVTCGALTMMWDAPTNDGGSRIHHYIVDKREASHLAWQEVSTKCSRQMIRITGLDIGVPYVFRVIAVNQYGQGEPNEMTEPIIATEAPAPPKRLDVVDTTNSTLITCKLKETDRINVSLDRLNHLIQLLVFLVSDTPGPPGDKVVISRVTEEKCTVSWKIPLEDGGDRVTHYIVERRETSRLNWAVVETECKTLSCVSTRLIKNNEYIFRVRGVNKFGPGVALESEPIIARNVYSKLQHFSE</sequence>
<dbReference type="AlphaFoldDB" id="A0A3Q3JL08"/>
<feature type="domain" description="Fibronectin type-III" evidence="3">
    <location>
        <begin position="151"/>
        <end position="246"/>
    </location>
</feature>